<evidence type="ECO:0000313" key="2">
    <source>
        <dbReference type="EMBL" id="GMT23364.1"/>
    </source>
</evidence>
<keyword evidence="1" id="KW-1133">Transmembrane helix</keyword>
<dbReference type="EMBL" id="BTSY01000004">
    <property type="protein sequence ID" value="GMT23364.1"/>
    <property type="molecule type" value="Genomic_DNA"/>
</dbReference>
<evidence type="ECO:0008006" key="4">
    <source>
        <dbReference type="Google" id="ProtNLM"/>
    </source>
</evidence>
<dbReference type="Pfam" id="PF10327">
    <property type="entry name" value="7TM_GPCR_Sri"/>
    <property type="match status" value="1"/>
</dbReference>
<feature type="non-terminal residue" evidence="2">
    <location>
        <position position="265"/>
    </location>
</feature>
<dbReference type="PANTHER" id="PTHR45830">
    <property type="entry name" value="SERPENTINE RECEPTOR, CLASS I"/>
    <property type="match status" value="1"/>
</dbReference>
<feature type="transmembrane region" description="Helical" evidence="1">
    <location>
        <begin position="149"/>
        <end position="170"/>
    </location>
</feature>
<feature type="transmembrane region" description="Helical" evidence="1">
    <location>
        <begin position="107"/>
        <end position="128"/>
    </location>
</feature>
<dbReference type="InterPro" id="IPR019429">
    <property type="entry name" value="7TM_GPCR_serpentine_rcpt_Sri"/>
</dbReference>
<keyword evidence="3" id="KW-1185">Reference proteome</keyword>
<gene>
    <name evidence="2" type="ORF">PFISCL1PPCAC_14661</name>
</gene>
<sequence length="265" mass="30703">SMLIDFISRYIPRQSNYTINSELEDLFTSYHRFIAVVSISANSIHMYLIVAASQFYTAGYRFSLFLLQFWFIALNVHLSIMSIPFPLYPLFGAYSRGIYGTHLNMPFHYQMVLLIFIVDECIASLLMCSLFRQQSLIVGGRLKLNNSQLTILIVILHLSLTINSFIFSFVDLDVEDQLRLLEENYAGLSWISSHGFVWAAYAWNPAVFVFFFSIFLQVIFIGSFAVAVVSYTIRAVKRQRKIIAKRKDDRLRKRVRRVDTVVISQ</sequence>
<feature type="transmembrane region" description="Helical" evidence="1">
    <location>
        <begin position="206"/>
        <end position="233"/>
    </location>
</feature>
<protein>
    <recommendedName>
        <fullName evidence="4">G protein-coupled receptor</fullName>
    </recommendedName>
</protein>
<keyword evidence="1" id="KW-0812">Transmembrane</keyword>
<feature type="transmembrane region" description="Helical" evidence="1">
    <location>
        <begin position="62"/>
        <end position="87"/>
    </location>
</feature>
<dbReference type="AlphaFoldDB" id="A0AAV5W094"/>
<name>A0AAV5W094_9BILA</name>
<organism evidence="2 3">
    <name type="scientific">Pristionchus fissidentatus</name>
    <dbReference type="NCBI Taxonomy" id="1538716"/>
    <lineage>
        <taxon>Eukaryota</taxon>
        <taxon>Metazoa</taxon>
        <taxon>Ecdysozoa</taxon>
        <taxon>Nematoda</taxon>
        <taxon>Chromadorea</taxon>
        <taxon>Rhabditida</taxon>
        <taxon>Rhabditina</taxon>
        <taxon>Diplogasteromorpha</taxon>
        <taxon>Diplogasteroidea</taxon>
        <taxon>Neodiplogasteridae</taxon>
        <taxon>Pristionchus</taxon>
    </lineage>
</organism>
<dbReference type="Proteomes" id="UP001432322">
    <property type="component" value="Unassembled WGS sequence"/>
</dbReference>
<proteinExistence type="predicted"/>
<evidence type="ECO:0000256" key="1">
    <source>
        <dbReference type="SAM" id="Phobius"/>
    </source>
</evidence>
<dbReference type="PANTHER" id="PTHR45830:SF15">
    <property type="entry name" value="SERPENTINE RECEPTOR, CLASS I"/>
    <property type="match status" value="1"/>
</dbReference>
<feature type="transmembrane region" description="Helical" evidence="1">
    <location>
        <begin position="30"/>
        <end position="50"/>
    </location>
</feature>
<comment type="caution">
    <text evidence="2">The sequence shown here is derived from an EMBL/GenBank/DDBJ whole genome shotgun (WGS) entry which is preliminary data.</text>
</comment>
<reference evidence="2" key="1">
    <citation type="submission" date="2023-10" db="EMBL/GenBank/DDBJ databases">
        <title>Genome assembly of Pristionchus species.</title>
        <authorList>
            <person name="Yoshida K."/>
            <person name="Sommer R.J."/>
        </authorList>
    </citation>
    <scope>NUCLEOTIDE SEQUENCE</scope>
    <source>
        <strain evidence="2">RS5133</strain>
    </source>
</reference>
<evidence type="ECO:0000313" key="3">
    <source>
        <dbReference type="Proteomes" id="UP001432322"/>
    </source>
</evidence>
<accession>A0AAV5W094</accession>
<feature type="non-terminal residue" evidence="2">
    <location>
        <position position="1"/>
    </location>
</feature>
<keyword evidence="1" id="KW-0472">Membrane</keyword>